<sequence length="74" mass="7628">MIVSTDLVHDSCPAPTSADGVALGSVPRDAVGVGGLAPPWLEPLEDVQAAGAAIRKMLSGHHTMRLVLLTRITS</sequence>
<dbReference type="EMBL" id="QGTA01000199">
    <property type="protein sequence ID" value="RQW91779.1"/>
    <property type="molecule type" value="Genomic_DNA"/>
</dbReference>
<comment type="caution">
    <text evidence="1">The sequence shown here is derived from an EMBL/GenBank/DDBJ whole genome shotgun (WGS) entry which is preliminary data.</text>
</comment>
<gene>
    <name evidence="1" type="ORF">DLJ60_16395</name>
</gene>
<evidence type="ECO:0000313" key="2">
    <source>
        <dbReference type="Proteomes" id="UP000274694"/>
    </source>
</evidence>
<proteinExistence type="predicted"/>
<reference evidence="1 2" key="1">
    <citation type="submission" date="2018-05" db="EMBL/GenBank/DDBJ databases">
        <title>Micromonospora from Atacama Desert.</title>
        <authorList>
            <person name="Carro L."/>
            <person name="Goodfellow M."/>
            <person name="Klenk H.-P."/>
        </authorList>
    </citation>
    <scope>NUCLEOTIDE SEQUENCE [LARGE SCALE GENOMIC DNA]</scope>
    <source>
        <strain evidence="1 2">LB41</strain>
    </source>
</reference>
<protein>
    <submittedName>
        <fullName evidence="1">Uncharacterized protein</fullName>
    </submittedName>
</protein>
<accession>A0ABX9Y299</accession>
<keyword evidence="2" id="KW-1185">Reference proteome</keyword>
<name>A0ABX9Y299_MICCH</name>
<dbReference type="Proteomes" id="UP000274694">
    <property type="component" value="Unassembled WGS sequence"/>
</dbReference>
<organism evidence="1 2">
    <name type="scientific">Micromonospora chalcea</name>
    <dbReference type="NCBI Taxonomy" id="1874"/>
    <lineage>
        <taxon>Bacteria</taxon>
        <taxon>Bacillati</taxon>
        <taxon>Actinomycetota</taxon>
        <taxon>Actinomycetes</taxon>
        <taxon>Micromonosporales</taxon>
        <taxon>Micromonosporaceae</taxon>
        <taxon>Micromonospora</taxon>
    </lineage>
</organism>
<evidence type="ECO:0000313" key="1">
    <source>
        <dbReference type="EMBL" id="RQW91779.1"/>
    </source>
</evidence>